<gene>
    <name evidence="3" type="ORF">EUA94_13180</name>
</gene>
<dbReference type="EMBL" id="SDWV01000012">
    <property type="protein sequence ID" value="RYC10472.1"/>
    <property type="molecule type" value="Genomic_DNA"/>
</dbReference>
<dbReference type="AlphaFoldDB" id="A0A4Q2SX40"/>
<dbReference type="PANTHER" id="PTHR43833">
    <property type="entry name" value="POTASSIUM CHANNEL PROTEIN 2-RELATED-RELATED"/>
    <property type="match status" value="1"/>
</dbReference>
<comment type="caution">
    <text evidence="3">The sequence shown here is derived from an EMBL/GenBank/DDBJ whole genome shotgun (WGS) entry which is preliminary data.</text>
</comment>
<proteinExistence type="predicted"/>
<dbReference type="OrthoDB" id="305351at2"/>
<dbReference type="GO" id="GO:0006813">
    <property type="term" value="P:potassium ion transport"/>
    <property type="evidence" value="ECO:0007669"/>
    <property type="project" value="InterPro"/>
</dbReference>
<sequence>MRGRLARRLQHVFVSPVLRRIGFHAQRLTAGIERGFFLRLMLGLFAVVAVASVVVTAIEGQRDSVGTVAESFGATFYWGVTTVMGAGDASYVTSVAGYLVSWLLVLFGVAIVATITGALVGFVIDFLLKEGQGMGASGYRDHIVVCGWNSTARELITELSTDEYTPKVVVVHSSDKNPAGSLAYFVSGDCTNADDLRRAGIEEAMAAIVCPADASNDADMRSILTVMAIETIAPQVRTVVEANNPAHVEHFKRARADEIVVTSRIASRLLARSSLYPGIAGIVTDIVSGGEGSELYRVSLPEDYIGLSIDELSSRMRSDHNATLLAVGRDDASFVNPGPDFRLQPGDDAVVVAESLGTLAPLKVDNG</sequence>
<accession>A0A4Q2SX40</accession>
<dbReference type="SUPFAM" id="SSF51735">
    <property type="entry name" value="NAD(P)-binding Rossmann-fold domains"/>
    <property type="match status" value="1"/>
</dbReference>
<evidence type="ECO:0000313" key="3">
    <source>
        <dbReference type="EMBL" id="RYC10472.1"/>
    </source>
</evidence>
<dbReference type="SUPFAM" id="SSF116726">
    <property type="entry name" value="TrkA C-terminal domain-like"/>
    <property type="match status" value="1"/>
</dbReference>
<feature type="transmembrane region" description="Helical" evidence="1">
    <location>
        <begin position="99"/>
        <end position="124"/>
    </location>
</feature>
<dbReference type="RefSeq" id="WP_129427342.1">
    <property type="nucleotide sequence ID" value="NZ_SDWV01000012.1"/>
</dbReference>
<keyword evidence="1" id="KW-0812">Transmembrane</keyword>
<name>A0A4Q2SX40_9ACTN</name>
<keyword evidence="4" id="KW-1185">Reference proteome</keyword>
<evidence type="ECO:0000259" key="2">
    <source>
        <dbReference type="PROSITE" id="PS51201"/>
    </source>
</evidence>
<dbReference type="PROSITE" id="PS51201">
    <property type="entry name" value="RCK_N"/>
    <property type="match status" value="1"/>
</dbReference>
<dbReference type="Proteomes" id="UP000291101">
    <property type="component" value="Unassembled WGS sequence"/>
</dbReference>
<dbReference type="SUPFAM" id="SSF81324">
    <property type="entry name" value="Voltage-gated potassium channels"/>
    <property type="match status" value="1"/>
</dbReference>
<dbReference type="InterPro" id="IPR036721">
    <property type="entry name" value="RCK_C_sf"/>
</dbReference>
<feature type="transmembrane region" description="Helical" evidence="1">
    <location>
        <begin position="36"/>
        <end position="58"/>
    </location>
</feature>
<dbReference type="Gene3D" id="3.40.50.720">
    <property type="entry name" value="NAD(P)-binding Rossmann-like Domain"/>
    <property type="match status" value="1"/>
</dbReference>
<organism evidence="3 4">
    <name type="scientific">Nocardioides zhouii</name>
    <dbReference type="NCBI Taxonomy" id="1168729"/>
    <lineage>
        <taxon>Bacteria</taxon>
        <taxon>Bacillati</taxon>
        <taxon>Actinomycetota</taxon>
        <taxon>Actinomycetes</taxon>
        <taxon>Propionibacteriales</taxon>
        <taxon>Nocardioidaceae</taxon>
        <taxon>Nocardioides</taxon>
    </lineage>
</organism>
<dbReference type="Gene3D" id="1.10.287.70">
    <property type="match status" value="1"/>
</dbReference>
<dbReference type="InterPro" id="IPR050721">
    <property type="entry name" value="Trk_Ktr_HKT_K-transport"/>
</dbReference>
<dbReference type="PANTHER" id="PTHR43833:SF9">
    <property type="entry name" value="POTASSIUM CHANNEL PROTEIN YUGO-RELATED"/>
    <property type="match status" value="1"/>
</dbReference>
<keyword evidence="1" id="KW-0472">Membrane</keyword>
<evidence type="ECO:0000256" key="1">
    <source>
        <dbReference type="SAM" id="Phobius"/>
    </source>
</evidence>
<dbReference type="InterPro" id="IPR036291">
    <property type="entry name" value="NAD(P)-bd_dom_sf"/>
</dbReference>
<protein>
    <submittedName>
        <fullName evidence="3">TrkA family potassium uptake protein</fullName>
    </submittedName>
</protein>
<dbReference type="Gene3D" id="3.30.70.1450">
    <property type="entry name" value="Regulator of K+ conductance, C-terminal domain"/>
    <property type="match status" value="1"/>
</dbReference>
<feature type="domain" description="RCK N-terminal" evidence="2">
    <location>
        <begin position="140"/>
        <end position="261"/>
    </location>
</feature>
<dbReference type="InterPro" id="IPR003148">
    <property type="entry name" value="RCK_N"/>
</dbReference>
<keyword evidence="1" id="KW-1133">Transmembrane helix</keyword>
<reference evidence="3 4" key="1">
    <citation type="submission" date="2019-01" db="EMBL/GenBank/DDBJ databases">
        <title>Novel species of Nocardioides.</title>
        <authorList>
            <person name="Liu Q."/>
            <person name="X Y.-H."/>
        </authorList>
    </citation>
    <scope>NUCLEOTIDE SEQUENCE [LARGE SCALE GENOMIC DNA]</scope>
    <source>
        <strain evidence="3 4">HLT2-9</strain>
    </source>
</reference>
<evidence type="ECO:0000313" key="4">
    <source>
        <dbReference type="Proteomes" id="UP000291101"/>
    </source>
</evidence>
<dbReference type="Pfam" id="PF02254">
    <property type="entry name" value="TrkA_N"/>
    <property type="match status" value="1"/>
</dbReference>